<dbReference type="Gene3D" id="3.40.50.300">
    <property type="entry name" value="P-loop containing nucleotide triphosphate hydrolases"/>
    <property type="match status" value="1"/>
</dbReference>
<dbReference type="AlphaFoldDB" id="A0A3M7RN89"/>
<dbReference type="OrthoDB" id="5976022at2759"/>
<dbReference type="GO" id="GO:0007165">
    <property type="term" value="P:signal transduction"/>
    <property type="evidence" value="ECO:0007669"/>
    <property type="project" value="InterPro"/>
</dbReference>
<organism evidence="3 4">
    <name type="scientific">Brachionus plicatilis</name>
    <name type="common">Marine rotifer</name>
    <name type="synonym">Brachionus muelleri</name>
    <dbReference type="NCBI Taxonomy" id="10195"/>
    <lineage>
        <taxon>Eukaryota</taxon>
        <taxon>Metazoa</taxon>
        <taxon>Spiralia</taxon>
        <taxon>Gnathifera</taxon>
        <taxon>Rotifera</taxon>
        <taxon>Eurotatoria</taxon>
        <taxon>Monogononta</taxon>
        <taxon>Pseudotrocha</taxon>
        <taxon>Ploima</taxon>
        <taxon>Brachionidae</taxon>
        <taxon>Brachionus</taxon>
    </lineage>
</organism>
<dbReference type="InterPro" id="IPR001806">
    <property type="entry name" value="Small_GTPase"/>
</dbReference>
<dbReference type="PANTHER" id="PTHR24070">
    <property type="entry name" value="RAS, DI-RAS, AND RHEB FAMILY MEMBERS OF SMALL GTPASE SUPERFAMILY"/>
    <property type="match status" value="1"/>
</dbReference>
<dbReference type="Pfam" id="PF00071">
    <property type="entry name" value="Ras"/>
    <property type="match status" value="1"/>
</dbReference>
<dbReference type="STRING" id="10195.A0A3M7RN89"/>
<dbReference type="NCBIfam" id="TIGR00231">
    <property type="entry name" value="small_GTP"/>
    <property type="match status" value="1"/>
</dbReference>
<dbReference type="PROSITE" id="PS51421">
    <property type="entry name" value="RAS"/>
    <property type="match status" value="1"/>
</dbReference>
<name>A0A3M7RN89_BRAPC</name>
<evidence type="ECO:0000313" key="3">
    <source>
        <dbReference type="EMBL" id="RNA25002.1"/>
    </source>
</evidence>
<reference evidence="3 4" key="1">
    <citation type="journal article" date="2018" name="Sci. Rep.">
        <title>Genomic signatures of local adaptation to the degree of environmental predictability in rotifers.</title>
        <authorList>
            <person name="Franch-Gras L."/>
            <person name="Hahn C."/>
            <person name="Garcia-Roger E.M."/>
            <person name="Carmona M.J."/>
            <person name="Serra M."/>
            <person name="Gomez A."/>
        </authorList>
    </citation>
    <scope>NUCLEOTIDE SEQUENCE [LARGE SCALE GENOMIC DNA]</scope>
    <source>
        <strain evidence="3">HYR1</strain>
    </source>
</reference>
<feature type="non-terminal residue" evidence="3">
    <location>
        <position position="131"/>
    </location>
</feature>
<dbReference type="PROSITE" id="PS51419">
    <property type="entry name" value="RAB"/>
    <property type="match status" value="1"/>
</dbReference>
<dbReference type="Proteomes" id="UP000276133">
    <property type="component" value="Unassembled WGS sequence"/>
</dbReference>
<dbReference type="SMART" id="SM00174">
    <property type="entry name" value="RHO"/>
    <property type="match status" value="1"/>
</dbReference>
<sequence length="131" mass="15131">YDPTIEDSYTKQCVIDSQVAKLDIIDTAGQDEFSAMRDQYMRCGQGFLLVFSLIDKTSIAEVYRLHKQILRIKDGDEFPMILIGNKCDLLRQRAVSNEMVDELKAQLKIPYLETSAKTRQNVEEAFYDLVR</sequence>
<dbReference type="FunFam" id="3.40.50.300:FF:001447">
    <property type="entry name" value="Ras-related protein Rab-1B"/>
    <property type="match status" value="1"/>
</dbReference>
<comment type="caution">
    <text evidence="3">The sequence shown here is derived from an EMBL/GenBank/DDBJ whole genome shotgun (WGS) entry which is preliminary data.</text>
</comment>
<dbReference type="GO" id="GO:0003924">
    <property type="term" value="F:GTPase activity"/>
    <property type="evidence" value="ECO:0007669"/>
    <property type="project" value="InterPro"/>
</dbReference>
<dbReference type="GO" id="GO:0005525">
    <property type="term" value="F:GTP binding"/>
    <property type="evidence" value="ECO:0007669"/>
    <property type="project" value="UniProtKB-KW"/>
</dbReference>
<accession>A0A3M7RN89</accession>
<dbReference type="InterPro" id="IPR020849">
    <property type="entry name" value="Small_GTPase_Ras-type"/>
</dbReference>
<evidence type="ECO:0000256" key="1">
    <source>
        <dbReference type="ARBA" id="ARBA00022741"/>
    </source>
</evidence>
<dbReference type="EMBL" id="REGN01002997">
    <property type="protein sequence ID" value="RNA25002.1"/>
    <property type="molecule type" value="Genomic_DNA"/>
</dbReference>
<dbReference type="SMART" id="SM00175">
    <property type="entry name" value="RAB"/>
    <property type="match status" value="1"/>
</dbReference>
<evidence type="ECO:0000313" key="4">
    <source>
        <dbReference type="Proteomes" id="UP000276133"/>
    </source>
</evidence>
<evidence type="ECO:0000256" key="2">
    <source>
        <dbReference type="ARBA" id="ARBA00023134"/>
    </source>
</evidence>
<proteinExistence type="predicted"/>
<dbReference type="PRINTS" id="PR00449">
    <property type="entry name" value="RASTRNSFRMNG"/>
</dbReference>
<keyword evidence="4" id="KW-1185">Reference proteome</keyword>
<keyword evidence="2" id="KW-0342">GTP-binding</keyword>
<gene>
    <name evidence="3" type="ORF">BpHYR1_036747</name>
</gene>
<dbReference type="GO" id="GO:0016020">
    <property type="term" value="C:membrane"/>
    <property type="evidence" value="ECO:0007669"/>
    <property type="project" value="InterPro"/>
</dbReference>
<feature type="non-terminal residue" evidence="3">
    <location>
        <position position="1"/>
    </location>
</feature>
<dbReference type="InterPro" id="IPR005225">
    <property type="entry name" value="Small_GTP-bd"/>
</dbReference>
<dbReference type="SMART" id="SM00173">
    <property type="entry name" value="RAS"/>
    <property type="match status" value="1"/>
</dbReference>
<dbReference type="InterPro" id="IPR027417">
    <property type="entry name" value="P-loop_NTPase"/>
</dbReference>
<keyword evidence="1" id="KW-0547">Nucleotide-binding</keyword>
<dbReference type="SUPFAM" id="SSF52540">
    <property type="entry name" value="P-loop containing nucleoside triphosphate hydrolases"/>
    <property type="match status" value="1"/>
</dbReference>
<protein>
    <submittedName>
        <fullName evidence="3">Ras 2</fullName>
    </submittedName>
</protein>